<dbReference type="InterPro" id="IPR013655">
    <property type="entry name" value="PAS_fold_3"/>
</dbReference>
<gene>
    <name evidence="10" type="ORF">SAMN07250955_10611</name>
</gene>
<dbReference type="SMART" id="SM00448">
    <property type="entry name" value="REC"/>
    <property type="match status" value="3"/>
</dbReference>
<dbReference type="EMBL" id="FYEH01000006">
    <property type="protein sequence ID" value="SNB67645.1"/>
    <property type="molecule type" value="Genomic_DNA"/>
</dbReference>
<dbReference type="CDD" id="cd00130">
    <property type="entry name" value="PAS"/>
    <property type="match status" value="2"/>
</dbReference>
<evidence type="ECO:0000259" key="8">
    <source>
        <dbReference type="PROSITE" id="PS50112"/>
    </source>
</evidence>
<feature type="domain" description="Response regulatory" evidence="7">
    <location>
        <begin position="793"/>
        <end position="910"/>
    </location>
</feature>
<dbReference type="PRINTS" id="PR00344">
    <property type="entry name" value="BCTRLSENSOR"/>
</dbReference>
<dbReference type="NCBIfam" id="TIGR00229">
    <property type="entry name" value="sensory_box"/>
    <property type="match status" value="2"/>
</dbReference>
<dbReference type="SUPFAM" id="SSF55874">
    <property type="entry name" value="ATPase domain of HSP90 chaperone/DNA topoisomerase II/histidine kinase"/>
    <property type="match status" value="1"/>
</dbReference>
<dbReference type="PANTHER" id="PTHR43065">
    <property type="entry name" value="SENSOR HISTIDINE KINASE"/>
    <property type="match status" value="1"/>
</dbReference>
<dbReference type="InterPro" id="IPR036097">
    <property type="entry name" value="HisK_dim/P_sf"/>
</dbReference>
<dbReference type="EC" id="2.7.13.3" evidence="2"/>
<dbReference type="InterPro" id="IPR001789">
    <property type="entry name" value="Sig_transdc_resp-reg_receiver"/>
</dbReference>
<dbReference type="InterPro" id="IPR035965">
    <property type="entry name" value="PAS-like_dom_sf"/>
</dbReference>
<evidence type="ECO:0000259" key="6">
    <source>
        <dbReference type="PROSITE" id="PS50109"/>
    </source>
</evidence>
<reference evidence="10 11" key="1">
    <citation type="submission" date="2017-06" db="EMBL/GenBank/DDBJ databases">
        <authorList>
            <person name="Kim H.J."/>
            <person name="Triplett B.A."/>
        </authorList>
    </citation>
    <scope>NUCLEOTIDE SEQUENCE [LARGE SCALE GENOMIC DNA]</scope>
    <source>
        <strain evidence="10 11">B29T1</strain>
    </source>
</reference>
<dbReference type="InterPro" id="IPR004358">
    <property type="entry name" value="Sig_transdc_His_kin-like_C"/>
</dbReference>
<dbReference type="Proteomes" id="UP000197065">
    <property type="component" value="Unassembled WGS sequence"/>
</dbReference>
<dbReference type="PROSITE" id="PS50112">
    <property type="entry name" value="PAS"/>
    <property type="match status" value="2"/>
</dbReference>
<dbReference type="SUPFAM" id="SSF55785">
    <property type="entry name" value="PYP-like sensor domain (PAS domain)"/>
    <property type="match status" value="2"/>
</dbReference>
<feature type="modified residue" description="4-aspartylphosphate" evidence="4">
    <location>
        <position position="844"/>
    </location>
</feature>
<evidence type="ECO:0000313" key="11">
    <source>
        <dbReference type="Proteomes" id="UP000197065"/>
    </source>
</evidence>
<evidence type="ECO:0000256" key="4">
    <source>
        <dbReference type="PROSITE-ProRule" id="PRU00169"/>
    </source>
</evidence>
<dbReference type="InterPro" id="IPR003594">
    <property type="entry name" value="HATPase_dom"/>
</dbReference>
<dbReference type="InterPro" id="IPR036890">
    <property type="entry name" value="HATPase_C_sf"/>
</dbReference>
<dbReference type="CDD" id="cd00156">
    <property type="entry name" value="REC"/>
    <property type="match status" value="2"/>
</dbReference>
<dbReference type="InterPro" id="IPR005467">
    <property type="entry name" value="His_kinase_dom"/>
</dbReference>
<evidence type="ECO:0000256" key="1">
    <source>
        <dbReference type="ARBA" id="ARBA00000085"/>
    </source>
</evidence>
<feature type="modified residue" description="4-aspartylphosphate" evidence="4">
    <location>
        <position position="66"/>
    </location>
</feature>
<keyword evidence="11" id="KW-1185">Reference proteome</keyword>
<dbReference type="InterPro" id="IPR000700">
    <property type="entry name" value="PAS-assoc_C"/>
</dbReference>
<dbReference type="Pfam" id="PF00072">
    <property type="entry name" value="Response_reg"/>
    <property type="match status" value="3"/>
</dbReference>
<dbReference type="InterPro" id="IPR000014">
    <property type="entry name" value="PAS"/>
</dbReference>
<dbReference type="RefSeq" id="WP_088561330.1">
    <property type="nucleotide sequence ID" value="NZ_FYEH01000006.1"/>
</dbReference>
<feature type="domain" description="PAS" evidence="8">
    <location>
        <begin position="316"/>
        <end position="358"/>
    </location>
</feature>
<evidence type="ECO:0000259" key="7">
    <source>
        <dbReference type="PROSITE" id="PS50110"/>
    </source>
</evidence>
<dbReference type="InterPro" id="IPR003661">
    <property type="entry name" value="HisK_dim/P_dom"/>
</dbReference>
<dbReference type="Pfam" id="PF02518">
    <property type="entry name" value="HATPase_c"/>
    <property type="match status" value="1"/>
</dbReference>
<feature type="domain" description="Histidine kinase" evidence="6">
    <location>
        <begin position="420"/>
        <end position="647"/>
    </location>
</feature>
<organism evidence="10 11">
    <name type="scientific">Arboricoccus pini</name>
    <dbReference type="NCBI Taxonomy" id="1963835"/>
    <lineage>
        <taxon>Bacteria</taxon>
        <taxon>Pseudomonadati</taxon>
        <taxon>Pseudomonadota</taxon>
        <taxon>Alphaproteobacteria</taxon>
        <taxon>Geminicoccales</taxon>
        <taxon>Geminicoccaceae</taxon>
        <taxon>Arboricoccus</taxon>
    </lineage>
</organism>
<evidence type="ECO:0000256" key="5">
    <source>
        <dbReference type="SAM" id="Coils"/>
    </source>
</evidence>
<evidence type="ECO:0000256" key="2">
    <source>
        <dbReference type="ARBA" id="ARBA00012438"/>
    </source>
</evidence>
<dbReference type="SMART" id="SM00388">
    <property type="entry name" value="HisKA"/>
    <property type="match status" value="1"/>
</dbReference>
<feature type="modified residue" description="4-aspartylphosphate" evidence="4">
    <location>
        <position position="719"/>
    </location>
</feature>
<dbReference type="Gene3D" id="3.30.565.10">
    <property type="entry name" value="Histidine kinase-like ATPase, C-terminal domain"/>
    <property type="match status" value="1"/>
</dbReference>
<feature type="domain" description="Response regulatory" evidence="7">
    <location>
        <begin position="669"/>
        <end position="785"/>
    </location>
</feature>
<keyword evidence="5" id="KW-0175">Coiled coil</keyword>
<dbReference type="SMART" id="SM00387">
    <property type="entry name" value="HATPase_c"/>
    <property type="match status" value="1"/>
</dbReference>
<feature type="coiled-coil region" evidence="5">
    <location>
        <begin position="264"/>
        <end position="291"/>
    </location>
</feature>
<dbReference type="Gene3D" id="1.10.287.130">
    <property type="match status" value="1"/>
</dbReference>
<sequence>MPSRPSPGEATAPINILLVEDSDIDTDLIQIHLRSLCLPFRLKRVDQRTAYLEALGSQRFDVILADYSLPDFDGLSALHLARQTYKDIPFIFVSGVVGEDFATGALREGATDYVLKRTLQRLPRAVERAVAEMRERAYRQRVEGALRRSEVSVRLAVEAARVGMWAVYPQTGEVTLDSRCRALYGLSIEEPVAFQALLGSIHPADRARIAKAIESVVTATMPMEFDQEYRVVPRHGGERWLHTRGQSFLENGKCTRFLGVMQDVTEQKRAADALLRANETLEATVEERTRERDRVWQLSRDLMLVGWFDRPPLELNPAWTATLGWSVEELMAAPVLEHVHAEDRERTRIEITRAGQGQPTRPFEIRLRHKDGSFRAIAWSVVASGDVLHAVGRDVTQERAAQEQLRQAQKMETIGQLTGGVAHDFNNLLTVIAGNLETVQRFGADLPDPEGSRIRNAAANAVHGAERAATLTQRLLAFARRQPLNPKPVDVNRLIEGMSDLLHRTLGEHIAIHTLLGPRLWHSHVDPNQLEVAVLNLAVNARDAMGNGGQLTIETANTRLDVKAAARAELAAGDYVVVAVTDTGTGMTEGVLGQAFEPFFTTKDIGHGTGLGLSQVYGFVKQTGGHVKIHTRLGRGTTVKLYLPSCRSSHGDEAPVAPSAAPTGRHGETILVVEDDEDVRNYSTELLGELGYRCLVAANSQAALAILRNDVEVTLLFTDMGLPGGLNGRELAQAARRLRPGLKVLFTSGYATQAIVHGDRLDPGVELISKPFTYQALAAHIRGVLDRPSLSRTILIIEDEALIRALVAELLQEEGFATLEAGSGREAMTIVESGESSIDAVILDLGLPDMTGDEVARNIRSRQGSALPIVIATGHDSISIRERFAGDNRLDVIQKPYARSAMLDALARLRISP</sequence>
<dbReference type="SMART" id="SM00086">
    <property type="entry name" value="PAC"/>
    <property type="match status" value="2"/>
</dbReference>
<feature type="domain" description="Response regulatory" evidence="7">
    <location>
        <begin position="15"/>
        <end position="131"/>
    </location>
</feature>
<dbReference type="CDD" id="cd18161">
    <property type="entry name" value="REC_hyHK_blue-like"/>
    <property type="match status" value="1"/>
</dbReference>
<dbReference type="SUPFAM" id="SSF47384">
    <property type="entry name" value="Homodimeric domain of signal transducing histidine kinase"/>
    <property type="match status" value="1"/>
</dbReference>
<dbReference type="OrthoDB" id="9796100at2"/>
<dbReference type="Gene3D" id="2.10.70.100">
    <property type="match status" value="1"/>
</dbReference>
<evidence type="ECO:0000259" key="9">
    <source>
        <dbReference type="PROSITE" id="PS50113"/>
    </source>
</evidence>
<dbReference type="PANTHER" id="PTHR43065:SF49">
    <property type="entry name" value="HISTIDINE KINASE"/>
    <property type="match status" value="1"/>
</dbReference>
<dbReference type="GO" id="GO:0000155">
    <property type="term" value="F:phosphorelay sensor kinase activity"/>
    <property type="evidence" value="ECO:0007669"/>
    <property type="project" value="InterPro"/>
</dbReference>
<keyword evidence="3 4" id="KW-0597">Phosphoprotein</keyword>
<dbReference type="PROSITE" id="PS50110">
    <property type="entry name" value="RESPONSE_REGULATORY"/>
    <property type="match status" value="3"/>
</dbReference>
<dbReference type="InterPro" id="IPR011006">
    <property type="entry name" value="CheY-like_superfamily"/>
</dbReference>
<evidence type="ECO:0000256" key="3">
    <source>
        <dbReference type="ARBA" id="ARBA00022553"/>
    </source>
</evidence>
<dbReference type="PROSITE" id="PS50109">
    <property type="entry name" value="HIS_KIN"/>
    <property type="match status" value="1"/>
</dbReference>
<dbReference type="Pfam" id="PF00512">
    <property type="entry name" value="HisKA"/>
    <property type="match status" value="1"/>
</dbReference>
<dbReference type="CDD" id="cd00082">
    <property type="entry name" value="HisKA"/>
    <property type="match status" value="1"/>
</dbReference>
<dbReference type="Gene3D" id="3.30.450.20">
    <property type="entry name" value="PAS domain"/>
    <property type="match status" value="2"/>
</dbReference>
<dbReference type="AlphaFoldDB" id="A0A212R6F0"/>
<dbReference type="Gene3D" id="3.40.50.2300">
    <property type="match status" value="3"/>
</dbReference>
<comment type="catalytic activity">
    <reaction evidence="1">
        <text>ATP + protein L-histidine = ADP + protein N-phospho-L-histidine.</text>
        <dbReference type="EC" id="2.7.13.3"/>
    </reaction>
</comment>
<evidence type="ECO:0000313" key="10">
    <source>
        <dbReference type="EMBL" id="SNB67645.1"/>
    </source>
</evidence>
<dbReference type="InterPro" id="IPR001610">
    <property type="entry name" value="PAC"/>
</dbReference>
<feature type="domain" description="PAC" evidence="9">
    <location>
        <begin position="225"/>
        <end position="276"/>
    </location>
</feature>
<protein>
    <recommendedName>
        <fullName evidence="2">histidine kinase</fullName>
        <ecNumber evidence="2">2.7.13.3</ecNumber>
    </recommendedName>
</protein>
<feature type="domain" description="PAS" evidence="8">
    <location>
        <begin position="149"/>
        <end position="220"/>
    </location>
</feature>
<dbReference type="PROSITE" id="PS50113">
    <property type="entry name" value="PAC"/>
    <property type="match status" value="1"/>
</dbReference>
<accession>A0A212R6F0</accession>
<name>A0A212R6F0_9PROT</name>
<dbReference type="SMART" id="SM00091">
    <property type="entry name" value="PAS"/>
    <property type="match status" value="2"/>
</dbReference>
<dbReference type="Pfam" id="PF08447">
    <property type="entry name" value="PAS_3"/>
    <property type="match status" value="2"/>
</dbReference>
<dbReference type="SUPFAM" id="SSF52172">
    <property type="entry name" value="CheY-like"/>
    <property type="match status" value="3"/>
</dbReference>
<proteinExistence type="predicted"/>